<evidence type="ECO:0000256" key="1">
    <source>
        <dbReference type="ARBA" id="ARBA00022980"/>
    </source>
</evidence>
<evidence type="ECO:0000256" key="2">
    <source>
        <dbReference type="ARBA" id="ARBA00023274"/>
    </source>
</evidence>
<dbReference type="InterPro" id="IPR014722">
    <property type="entry name" value="Rib_uL2_dom2"/>
</dbReference>
<sequence>MKKEELLGRVVYSKVGRDSGKAFIILDKIDDNYVSIIDGDLRKVEKPKKKKIKHLNITNDVIEDIKKLIISKESLSNAEVKKYLGNRDVIKEG</sequence>
<dbReference type="EMBL" id="CP046522">
    <property type="protein sequence ID" value="QGU96900.1"/>
    <property type="molecule type" value="Genomic_DNA"/>
</dbReference>
<keyword evidence="1" id="KW-0689">Ribosomal protein</keyword>
<protein>
    <submittedName>
        <fullName evidence="3">RNA-binding protein</fullName>
    </submittedName>
</protein>
<gene>
    <name evidence="3" type="ORF">GOM49_16415</name>
</gene>
<proteinExistence type="predicted"/>
<reference evidence="3 4" key="1">
    <citation type="submission" date="2019-12" db="EMBL/GenBank/DDBJ databases">
        <title>Genome sequenceing of Clostridium bovifaecis.</title>
        <authorList>
            <person name="Yao Y."/>
        </authorList>
    </citation>
    <scope>NUCLEOTIDE SEQUENCE [LARGE SCALE GENOMIC DNA]</scope>
    <source>
        <strain evidence="3 4">BXX</strain>
    </source>
</reference>
<dbReference type="SUPFAM" id="SSF50104">
    <property type="entry name" value="Translation proteins SH3-like domain"/>
    <property type="match status" value="1"/>
</dbReference>
<accession>A0A6I6EX05</accession>
<dbReference type="Gene3D" id="2.30.30.30">
    <property type="match status" value="1"/>
</dbReference>
<keyword evidence="4" id="KW-1185">Reference proteome</keyword>
<dbReference type="GO" id="GO:1990904">
    <property type="term" value="C:ribonucleoprotein complex"/>
    <property type="evidence" value="ECO:0007669"/>
    <property type="project" value="UniProtKB-KW"/>
</dbReference>
<evidence type="ECO:0000313" key="3">
    <source>
        <dbReference type="EMBL" id="QGU96900.1"/>
    </source>
</evidence>
<dbReference type="CDD" id="cd06088">
    <property type="entry name" value="KOW_RPL14"/>
    <property type="match status" value="1"/>
</dbReference>
<evidence type="ECO:0000313" key="4">
    <source>
        <dbReference type="Proteomes" id="UP000422764"/>
    </source>
</evidence>
<name>A0A6I6EX05_9CLOT</name>
<keyword evidence="2" id="KW-0687">Ribonucleoprotein</keyword>
<dbReference type="AlphaFoldDB" id="A0A6I6EX05"/>
<dbReference type="InterPro" id="IPR041985">
    <property type="entry name" value="Ribosomal_eL14_KOW"/>
</dbReference>
<dbReference type="Proteomes" id="UP000422764">
    <property type="component" value="Chromosome"/>
</dbReference>
<dbReference type="InterPro" id="IPR008991">
    <property type="entry name" value="Translation_prot_SH3-like_sf"/>
</dbReference>
<organism evidence="3 4">
    <name type="scientific">Clostridium bovifaecis</name>
    <dbReference type="NCBI Taxonomy" id="2184719"/>
    <lineage>
        <taxon>Bacteria</taxon>
        <taxon>Bacillati</taxon>
        <taxon>Bacillota</taxon>
        <taxon>Clostridia</taxon>
        <taxon>Eubacteriales</taxon>
        <taxon>Clostridiaceae</taxon>
        <taxon>Clostridium</taxon>
    </lineage>
</organism>
<dbReference type="GO" id="GO:0005840">
    <property type="term" value="C:ribosome"/>
    <property type="evidence" value="ECO:0007669"/>
    <property type="project" value="UniProtKB-KW"/>
</dbReference>